<name>E2C6E3_HARSA</name>
<feature type="domain" description="Mos1 transposase HTH" evidence="1">
    <location>
        <begin position="1"/>
        <end position="39"/>
    </location>
</feature>
<dbReference type="Pfam" id="PF17906">
    <property type="entry name" value="HTH_48"/>
    <property type="match status" value="1"/>
</dbReference>
<evidence type="ECO:0000313" key="2">
    <source>
        <dbReference type="EMBL" id="EFN76488.1"/>
    </source>
</evidence>
<evidence type="ECO:0000313" key="3">
    <source>
        <dbReference type="Proteomes" id="UP000008237"/>
    </source>
</evidence>
<keyword evidence="3" id="KW-1185">Reference proteome</keyword>
<feature type="non-terminal residue" evidence="2">
    <location>
        <position position="52"/>
    </location>
</feature>
<dbReference type="InterPro" id="IPR052709">
    <property type="entry name" value="Transposase-MT_Hybrid"/>
</dbReference>
<dbReference type="PANTHER" id="PTHR46060:SF1">
    <property type="entry name" value="MARINER MOS1 TRANSPOSASE-LIKE PROTEIN"/>
    <property type="match status" value="1"/>
</dbReference>
<dbReference type="InParanoid" id="E2C6E3"/>
<dbReference type="Proteomes" id="UP000008237">
    <property type="component" value="Unassembled WGS sequence"/>
</dbReference>
<feature type="non-terminal residue" evidence="2">
    <location>
        <position position="1"/>
    </location>
</feature>
<reference evidence="2 3" key="1">
    <citation type="journal article" date="2010" name="Science">
        <title>Genomic comparison of the ants Camponotus floridanus and Harpegnathos saltator.</title>
        <authorList>
            <person name="Bonasio R."/>
            <person name="Zhang G."/>
            <person name="Ye C."/>
            <person name="Mutti N.S."/>
            <person name="Fang X."/>
            <person name="Qin N."/>
            <person name="Donahue G."/>
            <person name="Yang P."/>
            <person name="Li Q."/>
            <person name="Li C."/>
            <person name="Zhang P."/>
            <person name="Huang Z."/>
            <person name="Berger S.L."/>
            <person name="Reinberg D."/>
            <person name="Wang J."/>
            <person name="Liebig J."/>
        </authorList>
    </citation>
    <scope>NUCLEOTIDE SEQUENCE [LARGE SCALE GENOMIC DNA]</scope>
    <source>
        <strain evidence="2 3">R22 G/1</strain>
    </source>
</reference>
<dbReference type="PANTHER" id="PTHR46060">
    <property type="entry name" value="MARINER MOS1 TRANSPOSASE-LIKE PROTEIN"/>
    <property type="match status" value="1"/>
</dbReference>
<gene>
    <name evidence="2" type="ORF">EAI_03342</name>
</gene>
<accession>E2C6E3</accession>
<proteinExistence type="predicted"/>
<dbReference type="Gene3D" id="1.10.10.1450">
    <property type="match status" value="1"/>
</dbReference>
<protein>
    <submittedName>
        <fullName evidence="2">Uncharacterized protein FLJ37770</fullName>
    </submittedName>
</protein>
<dbReference type="AlphaFoldDB" id="E2C6E3"/>
<sequence>FCFNWKKTAAEAHRMLVEVYGDVPSDKICRKWFRRFKSGVFDVEDEKRSGRP</sequence>
<dbReference type="InterPro" id="IPR041426">
    <property type="entry name" value="Mos1_HTH"/>
</dbReference>
<dbReference type="EMBL" id="GL453115">
    <property type="protein sequence ID" value="EFN76488.1"/>
    <property type="molecule type" value="Genomic_DNA"/>
</dbReference>
<organism evidence="3">
    <name type="scientific">Harpegnathos saltator</name>
    <name type="common">Jerdon's jumping ant</name>
    <dbReference type="NCBI Taxonomy" id="610380"/>
    <lineage>
        <taxon>Eukaryota</taxon>
        <taxon>Metazoa</taxon>
        <taxon>Ecdysozoa</taxon>
        <taxon>Arthropoda</taxon>
        <taxon>Hexapoda</taxon>
        <taxon>Insecta</taxon>
        <taxon>Pterygota</taxon>
        <taxon>Neoptera</taxon>
        <taxon>Endopterygota</taxon>
        <taxon>Hymenoptera</taxon>
        <taxon>Apocrita</taxon>
        <taxon>Aculeata</taxon>
        <taxon>Formicoidea</taxon>
        <taxon>Formicidae</taxon>
        <taxon>Ponerinae</taxon>
        <taxon>Ponerini</taxon>
        <taxon>Harpegnathos</taxon>
    </lineage>
</organism>
<evidence type="ECO:0000259" key="1">
    <source>
        <dbReference type="Pfam" id="PF17906"/>
    </source>
</evidence>